<accession>A0A2P2QWM9</accession>
<keyword evidence="1" id="KW-0472">Membrane</keyword>
<protein>
    <submittedName>
        <fullName evidence="2">Uncharacterized protein</fullName>
    </submittedName>
</protein>
<keyword evidence="1" id="KW-1133">Transmembrane helix</keyword>
<sequence>MLCDSELHMHIRVSLFSFGAVCFQNNLSIVTCILALLPLLIILAM</sequence>
<keyword evidence="1" id="KW-0812">Transmembrane</keyword>
<evidence type="ECO:0000313" key="2">
    <source>
        <dbReference type="EMBL" id="MBX71406.1"/>
    </source>
</evidence>
<name>A0A2P2QWM9_RHIMU</name>
<dbReference type="AlphaFoldDB" id="A0A2P2QWM9"/>
<feature type="transmembrane region" description="Helical" evidence="1">
    <location>
        <begin position="15"/>
        <end position="43"/>
    </location>
</feature>
<organism evidence="2">
    <name type="scientific">Rhizophora mucronata</name>
    <name type="common">Asiatic mangrove</name>
    <dbReference type="NCBI Taxonomy" id="61149"/>
    <lineage>
        <taxon>Eukaryota</taxon>
        <taxon>Viridiplantae</taxon>
        <taxon>Streptophyta</taxon>
        <taxon>Embryophyta</taxon>
        <taxon>Tracheophyta</taxon>
        <taxon>Spermatophyta</taxon>
        <taxon>Magnoliopsida</taxon>
        <taxon>eudicotyledons</taxon>
        <taxon>Gunneridae</taxon>
        <taxon>Pentapetalae</taxon>
        <taxon>rosids</taxon>
        <taxon>fabids</taxon>
        <taxon>Malpighiales</taxon>
        <taxon>Rhizophoraceae</taxon>
        <taxon>Rhizophora</taxon>
    </lineage>
</organism>
<proteinExistence type="predicted"/>
<evidence type="ECO:0000256" key="1">
    <source>
        <dbReference type="SAM" id="Phobius"/>
    </source>
</evidence>
<dbReference type="EMBL" id="GGEC01090922">
    <property type="protein sequence ID" value="MBX71406.1"/>
    <property type="molecule type" value="Transcribed_RNA"/>
</dbReference>
<reference evidence="2" key="1">
    <citation type="submission" date="2018-02" db="EMBL/GenBank/DDBJ databases">
        <title>Rhizophora mucronata_Transcriptome.</title>
        <authorList>
            <person name="Meera S.P."/>
            <person name="Sreeshan A."/>
            <person name="Augustine A."/>
        </authorList>
    </citation>
    <scope>NUCLEOTIDE SEQUENCE</scope>
    <source>
        <tissue evidence="2">Leaf</tissue>
    </source>
</reference>